<organism evidence="2 3">
    <name type="scientific">Saguinus oedipus</name>
    <name type="common">Cotton-top tamarin</name>
    <name type="synonym">Oedipomidas oedipus</name>
    <dbReference type="NCBI Taxonomy" id="9490"/>
    <lineage>
        <taxon>Eukaryota</taxon>
        <taxon>Metazoa</taxon>
        <taxon>Chordata</taxon>
        <taxon>Craniata</taxon>
        <taxon>Vertebrata</taxon>
        <taxon>Euteleostomi</taxon>
        <taxon>Mammalia</taxon>
        <taxon>Eutheria</taxon>
        <taxon>Euarchontoglires</taxon>
        <taxon>Primates</taxon>
        <taxon>Haplorrhini</taxon>
        <taxon>Platyrrhini</taxon>
        <taxon>Cebidae</taxon>
        <taxon>Callitrichinae</taxon>
        <taxon>Saguinus</taxon>
    </lineage>
</organism>
<comment type="caution">
    <text evidence="2">The sequence shown here is derived from an EMBL/GenBank/DDBJ whole genome shotgun (WGS) entry which is preliminary data.</text>
</comment>
<proteinExistence type="predicted"/>
<feature type="non-terminal residue" evidence="2">
    <location>
        <position position="1"/>
    </location>
</feature>
<protein>
    <submittedName>
        <fullName evidence="2">Uncharacterized protein</fullName>
    </submittedName>
</protein>
<name>A0ABQ9WB10_SAGOE</name>
<keyword evidence="3" id="KW-1185">Reference proteome</keyword>
<evidence type="ECO:0000313" key="2">
    <source>
        <dbReference type="EMBL" id="KAK2118832.1"/>
    </source>
</evidence>
<evidence type="ECO:0000256" key="1">
    <source>
        <dbReference type="SAM" id="MobiDB-lite"/>
    </source>
</evidence>
<sequence length="91" mass="9369">ARLPTSVCTVVLSPPGGPNKAWTFNWLYSSLFGTTDPELDPDKWCRNPGAWAAGQATAPSPDPPGAWAAGQAAAPSPDLPNTGPATATLRL</sequence>
<feature type="region of interest" description="Disordered" evidence="1">
    <location>
        <begin position="50"/>
        <end position="91"/>
    </location>
</feature>
<evidence type="ECO:0000313" key="3">
    <source>
        <dbReference type="Proteomes" id="UP001266305"/>
    </source>
</evidence>
<dbReference type="Proteomes" id="UP001266305">
    <property type="component" value="Unassembled WGS sequence"/>
</dbReference>
<reference evidence="2 3" key="1">
    <citation type="submission" date="2023-05" db="EMBL/GenBank/DDBJ databases">
        <title>B98-5 Cell Line De Novo Hybrid Assembly: An Optical Mapping Approach.</title>
        <authorList>
            <person name="Kananen K."/>
            <person name="Auerbach J.A."/>
            <person name="Kautto E."/>
            <person name="Blachly J.S."/>
        </authorList>
    </citation>
    <scope>NUCLEOTIDE SEQUENCE [LARGE SCALE GENOMIC DNA]</scope>
    <source>
        <strain evidence="2">B95-8</strain>
        <tissue evidence="2">Cell line</tissue>
    </source>
</reference>
<feature type="non-terminal residue" evidence="2">
    <location>
        <position position="91"/>
    </location>
</feature>
<accession>A0ABQ9WB10</accession>
<gene>
    <name evidence="2" type="ORF">P7K49_000218</name>
</gene>
<dbReference type="EMBL" id="JASSZA010000001">
    <property type="protein sequence ID" value="KAK2118832.1"/>
    <property type="molecule type" value="Genomic_DNA"/>
</dbReference>
<feature type="compositionally biased region" description="Low complexity" evidence="1">
    <location>
        <begin position="65"/>
        <end position="76"/>
    </location>
</feature>